<evidence type="ECO:0000313" key="2">
    <source>
        <dbReference type="Proteomes" id="UP000574761"/>
    </source>
</evidence>
<dbReference type="RefSeq" id="WP_183808043.1">
    <property type="nucleotide sequence ID" value="NZ_JACIEE010000014.1"/>
</dbReference>
<accession>A0A7W6DC71</accession>
<name>A0A7W6DC71_9HYPH</name>
<reference evidence="1 2" key="1">
    <citation type="submission" date="2020-08" db="EMBL/GenBank/DDBJ databases">
        <title>Genomic Encyclopedia of Type Strains, Phase IV (KMG-IV): sequencing the most valuable type-strain genomes for metagenomic binning, comparative biology and taxonomic classification.</title>
        <authorList>
            <person name="Goeker M."/>
        </authorList>
    </citation>
    <scope>NUCLEOTIDE SEQUENCE [LARGE SCALE GENOMIC DNA]</scope>
    <source>
        <strain evidence="1 2">DSM 100211</strain>
    </source>
</reference>
<organism evidence="1 2">
    <name type="scientific">Mycoplana azooxidifex</name>
    <dbReference type="NCBI Taxonomy" id="1636188"/>
    <lineage>
        <taxon>Bacteria</taxon>
        <taxon>Pseudomonadati</taxon>
        <taxon>Pseudomonadota</taxon>
        <taxon>Alphaproteobacteria</taxon>
        <taxon>Hyphomicrobiales</taxon>
        <taxon>Rhizobiaceae</taxon>
        <taxon>Mycoplana</taxon>
    </lineage>
</organism>
<dbReference type="AlphaFoldDB" id="A0A7W6DC71"/>
<comment type="caution">
    <text evidence="1">The sequence shown here is derived from an EMBL/GenBank/DDBJ whole genome shotgun (WGS) entry which is preliminary data.</text>
</comment>
<dbReference type="Proteomes" id="UP000574761">
    <property type="component" value="Unassembled WGS sequence"/>
</dbReference>
<proteinExistence type="predicted"/>
<sequence length="153" mass="17587">MFAITEQGGTHRGLAVRQSQVHVHHARKPLNGREKHWRQFWSPFDRQKLSPNTAKPAVAILEYDDISYPVPLEYLEIVKDELRTLGRDYAKQRLEDLRQVYAGGGRLTGQLMEGLSDEQHAELTMVFSMAMLNEIPRWPEKVEGIPSQAVSRH</sequence>
<keyword evidence="2" id="KW-1185">Reference proteome</keyword>
<evidence type="ECO:0000313" key="1">
    <source>
        <dbReference type="EMBL" id="MBB3979854.1"/>
    </source>
</evidence>
<protein>
    <submittedName>
        <fullName evidence="1">Uncharacterized protein</fullName>
    </submittedName>
</protein>
<gene>
    <name evidence="1" type="ORF">GGQ64_005101</name>
</gene>
<dbReference type="EMBL" id="JACIEE010000014">
    <property type="protein sequence ID" value="MBB3979854.1"/>
    <property type="molecule type" value="Genomic_DNA"/>
</dbReference>